<comment type="caution">
    <text evidence="2">The sequence shown here is derived from an EMBL/GenBank/DDBJ whole genome shotgun (WGS) entry which is preliminary data.</text>
</comment>
<feature type="region of interest" description="Disordered" evidence="1">
    <location>
        <begin position="30"/>
        <end position="49"/>
    </location>
</feature>
<keyword evidence="3" id="KW-1185">Reference proteome</keyword>
<organism evidence="2 3">
    <name type="scientific">Ganoderma sinense ZZ0214-1</name>
    <dbReference type="NCBI Taxonomy" id="1077348"/>
    <lineage>
        <taxon>Eukaryota</taxon>
        <taxon>Fungi</taxon>
        <taxon>Dikarya</taxon>
        <taxon>Basidiomycota</taxon>
        <taxon>Agaricomycotina</taxon>
        <taxon>Agaricomycetes</taxon>
        <taxon>Polyporales</taxon>
        <taxon>Polyporaceae</taxon>
        <taxon>Ganoderma</taxon>
    </lineage>
</organism>
<dbReference type="EMBL" id="AYKW01000045">
    <property type="protein sequence ID" value="PIL26235.1"/>
    <property type="molecule type" value="Genomic_DNA"/>
</dbReference>
<name>A0A2G8RXJ6_9APHY</name>
<accession>A0A2G8RXJ6</accession>
<feature type="compositionally biased region" description="Polar residues" evidence="1">
    <location>
        <begin position="8"/>
        <end position="21"/>
    </location>
</feature>
<protein>
    <submittedName>
        <fullName evidence="2">Uncharacterized protein</fullName>
    </submittedName>
</protein>
<feature type="compositionally biased region" description="Low complexity" evidence="1">
    <location>
        <begin position="30"/>
        <end position="42"/>
    </location>
</feature>
<evidence type="ECO:0000313" key="2">
    <source>
        <dbReference type="EMBL" id="PIL26235.1"/>
    </source>
</evidence>
<dbReference type="STRING" id="1077348.A0A2G8RXJ6"/>
<sequence length="524" mass="58433">MAAVSPMLSPTQAMSGTVSAGNAGTNALDTASATRSTASAETTAEHEVESAIEIDVSRSLVAPPTATGDVIVGRVSEVASNGVVFHQYTVTRDELDFGYVVASTLTITDTFEWTGEPLEVGDVVINTTLARMLTMFQMWHTNDLRELALAHELQLRMRESTLALLGKLHDHSCGRHCPTVVVVFRPLRRPRQALQVERARASYGRTTQPTSHPYTHIASEGLRRTIIREWQDAFSTDQFQINDGLPLKVLPTTYNFAAYERALLNPKGLVDRERVNNVLMCEACYRELVTKNRMPRLSLANWLYYAHEELPADAEVLPPPPEMIRDTVCAVYVAKAKPTKDNIKFHGFSQRNLDGLFGPGTEGQDEGVPCALDIGFIEESVATQSSMSGYTDREPREMDNYPSHKDLLMENVGYTMGDESPHSYHAMKLTALSHCLAKGRVIRSLGGETFLPDFENPSLLTWLFPHLDPWGIGGFHEPGRSVPISMEEQLKYLLELDDCRFERDPDFAFVYYNILQKKALCEST</sequence>
<feature type="region of interest" description="Disordered" evidence="1">
    <location>
        <begin position="1"/>
        <end position="21"/>
    </location>
</feature>
<dbReference type="Proteomes" id="UP000230002">
    <property type="component" value="Unassembled WGS sequence"/>
</dbReference>
<proteinExistence type="predicted"/>
<evidence type="ECO:0000256" key="1">
    <source>
        <dbReference type="SAM" id="MobiDB-lite"/>
    </source>
</evidence>
<dbReference type="OrthoDB" id="2738800at2759"/>
<evidence type="ECO:0000313" key="3">
    <source>
        <dbReference type="Proteomes" id="UP000230002"/>
    </source>
</evidence>
<gene>
    <name evidence="2" type="ORF">GSI_11990</name>
</gene>
<reference evidence="2 3" key="1">
    <citation type="journal article" date="2015" name="Sci. Rep.">
        <title>Chromosome-level genome map provides insights into diverse defense mechanisms in the medicinal fungus Ganoderma sinense.</title>
        <authorList>
            <person name="Zhu Y."/>
            <person name="Xu J."/>
            <person name="Sun C."/>
            <person name="Zhou S."/>
            <person name="Xu H."/>
            <person name="Nelson D.R."/>
            <person name="Qian J."/>
            <person name="Song J."/>
            <person name="Luo H."/>
            <person name="Xiang L."/>
            <person name="Li Y."/>
            <person name="Xu Z."/>
            <person name="Ji A."/>
            <person name="Wang L."/>
            <person name="Lu S."/>
            <person name="Hayward A."/>
            <person name="Sun W."/>
            <person name="Li X."/>
            <person name="Schwartz D.C."/>
            <person name="Wang Y."/>
            <person name="Chen S."/>
        </authorList>
    </citation>
    <scope>NUCLEOTIDE SEQUENCE [LARGE SCALE GENOMIC DNA]</scope>
    <source>
        <strain evidence="2 3">ZZ0214-1</strain>
    </source>
</reference>
<dbReference type="AlphaFoldDB" id="A0A2G8RXJ6"/>